<dbReference type="Gene3D" id="3.40.50.720">
    <property type="entry name" value="NAD(P)-binding Rossmann-like Domain"/>
    <property type="match status" value="2"/>
</dbReference>
<dbReference type="PANTHER" id="PTHR43333">
    <property type="entry name" value="2-HACID_DH_C DOMAIN-CONTAINING PROTEIN"/>
    <property type="match status" value="1"/>
</dbReference>
<dbReference type="GO" id="GO:0051287">
    <property type="term" value="F:NAD binding"/>
    <property type="evidence" value="ECO:0007669"/>
    <property type="project" value="InterPro"/>
</dbReference>
<name>A0AA39U441_9PEZI</name>
<dbReference type="CDD" id="cd12163">
    <property type="entry name" value="2-Hacid_dh_5"/>
    <property type="match status" value="1"/>
</dbReference>
<dbReference type="Pfam" id="PF02826">
    <property type="entry name" value="2-Hacid_dh_C"/>
    <property type="match status" value="2"/>
</dbReference>
<dbReference type="PANTHER" id="PTHR43333:SF1">
    <property type="entry name" value="D-ISOMER SPECIFIC 2-HYDROXYACID DEHYDROGENASE NAD-BINDING DOMAIN-CONTAINING PROTEIN"/>
    <property type="match status" value="1"/>
</dbReference>
<accession>A0AA39U441</accession>
<evidence type="ECO:0000313" key="4">
    <source>
        <dbReference type="EMBL" id="KAK0610649.1"/>
    </source>
</evidence>
<protein>
    <recommendedName>
        <fullName evidence="3">D-isomer specific 2-hydroxyacid dehydrogenase NAD-binding domain-containing protein</fullName>
    </recommendedName>
</protein>
<dbReference type="EMBL" id="JAULSR010000010">
    <property type="protein sequence ID" value="KAK0610649.1"/>
    <property type="molecule type" value="Genomic_DNA"/>
</dbReference>
<keyword evidence="5" id="KW-1185">Reference proteome</keyword>
<keyword evidence="2" id="KW-0520">NAD</keyword>
<sequence>MASSDAPPPTGRGPSRGLSNDILLIDLPPPVDEAWIAKMEATYPGFKIRWANRPWYPQLSAVYTDEDYEGVTMLCTVAPHAAEKIANVHFVQLASAGADKWMNHPVYLDPSVVFATSNGTHPPQIAEWVIGTWLMMNHHFLPYAAQQAEGKSHRLLHLPVTDSPGMRMGILGYGAIGRQCARLGRALGMDVYAYTRNPKLTPESRRDDSYCVPGTGDPEGLLPGKWFHGESRQSIDEFLAQDLDLLVVSLPLTKASRGVLGRGQFEILSKKKTFVANIARGEHVDTDALVDALNEGKIRGAALDVTDPEPLPDGHKLFEAKNVFITPHVSWQTPHYFERVTAIMERNLGALARMSLAEGGKDGGGMINVMDRVNHY</sequence>
<dbReference type="InterPro" id="IPR006140">
    <property type="entry name" value="D-isomer_DH_NAD-bd"/>
</dbReference>
<gene>
    <name evidence="4" type="ORF">B0T17DRAFT_500158</name>
</gene>
<dbReference type="PROSITE" id="PS00065">
    <property type="entry name" value="D_2_HYDROXYACID_DH_1"/>
    <property type="match status" value="1"/>
</dbReference>
<evidence type="ECO:0000256" key="2">
    <source>
        <dbReference type="ARBA" id="ARBA00023027"/>
    </source>
</evidence>
<proteinExistence type="predicted"/>
<evidence type="ECO:0000256" key="1">
    <source>
        <dbReference type="ARBA" id="ARBA00023002"/>
    </source>
</evidence>
<dbReference type="InterPro" id="IPR029752">
    <property type="entry name" value="D-isomer_DH_CS1"/>
</dbReference>
<evidence type="ECO:0000259" key="3">
    <source>
        <dbReference type="Pfam" id="PF02826"/>
    </source>
</evidence>
<dbReference type="GO" id="GO:0016491">
    <property type="term" value="F:oxidoreductase activity"/>
    <property type="evidence" value="ECO:0007669"/>
    <property type="project" value="UniProtKB-KW"/>
</dbReference>
<organism evidence="4 5">
    <name type="scientific">Bombardia bombarda</name>
    <dbReference type="NCBI Taxonomy" id="252184"/>
    <lineage>
        <taxon>Eukaryota</taxon>
        <taxon>Fungi</taxon>
        <taxon>Dikarya</taxon>
        <taxon>Ascomycota</taxon>
        <taxon>Pezizomycotina</taxon>
        <taxon>Sordariomycetes</taxon>
        <taxon>Sordariomycetidae</taxon>
        <taxon>Sordariales</taxon>
        <taxon>Lasiosphaeriaceae</taxon>
        <taxon>Bombardia</taxon>
    </lineage>
</organism>
<dbReference type="InterPro" id="IPR036291">
    <property type="entry name" value="NAD(P)-bd_dom_sf"/>
</dbReference>
<dbReference type="SUPFAM" id="SSF51735">
    <property type="entry name" value="NAD(P)-binding Rossmann-fold domains"/>
    <property type="match status" value="1"/>
</dbReference>
<feature type="domain" description="D-isomer specific 2-hydroxyacid dehydrogenase NAD-binding" evidence="3">
    <location>
        <begin position="231"/>
        <end position="330"/>
    </location>
</feature>
<evidence type="ECO:0000313" key="5">
    <source>
        <dbReference type="Proteomes" id="UP001174934"/>
    </source>
</evidence>
<reference evidence="4" key="1">
    <citation type="submission" date="2023-06" db="EMBL/GenBank/DDBJ databases">
        <title>Genome-scale phylogeny and comparative genomics of the fungal order Sordariales.</title>
        <authorList>
            <consortium name="Lawrence Berkeley National Laboratory"/>
            <person name="Hensen N."/>
            <person name="Bonometti L."/>
            <person name="Westerberg I."/>
            <person name="Brannstrom I.O."/>
            <person name="Guillou S."/>
            <person name="Cros-Aarteil S."/>
            <person name="Calhoun S."/>
            <person name="Haridas S."/>
            <person name="Kuo A."/>
            <person name="Mondo S."/>
            <person name="Pangilinan J."/>
            <person name="Riley R."/>
            <person name="LaButti K."/>
            <person name="Andreopoulos B."/>
            <person name="Lipzen A."/>
            <person name="Chen C."/>
            <person name="Yanf M."/>
            <person name="Daum C."/>
            <person name="Ng V."/>
            <person name="Clum A."/>
            <person name="Steindorff A."/>
            <person name="Ohm R."/>
            <person name="Martin F."/>
            <person name="Silar P."/>
            <person name="Natvig D."/>
            <person name="Lalanne C."/>
            <person name="Gautier V."/>
            <person name="Ament-velasquez S.L."/>
            <person name="Kruys A."/>
            <person name="Hutchinson M.I."/>
            <person name="Powell A.J."/>
            <person name="Barry K."/>
            <person name="Miller A.N."/>
            <person name="Grigoriev I.V."/>
            <person name="Debuchy R."/>
            <person name="Gladieux P."/>
            <person name="Thoren M.H."/>
            <person name="Johannesson H."/>
        </authorList>
    </citation>
    <scope>NUCLEOTIDE SEQUENCE</scope>
    <source>
        <strain evidence="4">SMH3391-2</strain>
    </source>
</reference>
<dbReference type="AlphaFoldDB" id="A0AA39U441"/>
<comment type="caution">
    <text evidence="4">The sequence shown here is derived from an EMBL/GenBank/DDBJ whole genome shotgun (WGS) entry which is preliminary data.</text>
</comment>
<keyword evidence="1" id="KW-0560">Oxidoreductase</keyword>
<feature type="domain" description="D-isomer specific 2-hydroxyacid dehydrogenase NAD-binding" evidence="3">
    <location>
        <begin position="132"/>
        <end position="200"/>
    </location>
</feature>
<dbReference type="Proteomes" id="UP001174934">
    <property type="component" value="Unassembled WGS sequence"/>
</dbReference>